<evidence type="ECO:0000313" key="2">
    <source>
        <dbReference type="Proteomes" id="UP000011834"/>
    </source>
</evidence>
<dbReference type="AlphaFoldDB" id="M1SFF6"/>
<evidence type="ECO:0000313" key="1">
    <source>
        <dbReference type="EMBL" id="AGG30878.1"/>
    </source>
</evidence>
<gene>
    <name evidence="1" type="ORF">MU9_1832</name>
</gene>
<name>M1SFF6_MORMO</name>
<proteinExistence type="predicted"/>
<dbReference type="HOGENOM" id="CLU_3202181_0_0_6"/>
<accession>M1SFF6</accession>
<dbReference type="Proteomes" id="UP000011834">
    <property type="component" value="Chromosome"/>
</dbReference>
<keyword evidence="2" id="KW-1185">Reference proteome</keyword>
<organism evidence="1 2">
    <name type="scientific">Morganella morganii subsp. morganii KT</name>
    <dbReference type="NCBI Taxonomy" id="1124991"/>
    <lineage>
        <taxon>Bacteria</taxon>
        <taxon>Pseudomonadati</taxon>
        <taxon>Pseudomonadota</taxon>
        <taxon>Gammaproteobacteria</taxon>
        <taxon>Enterobacterales</taxon>
        <taxon>Morganellaceae</taxon>
        <taxon>Morganella</taxon>
    </lineage>
</organism>
<reference evidence="1 2" key="1">
    <citation type="journal article" date="2012" name="BMC Genomics">
        <title>Whole-genome sequencing and identification of Morganella morganii KT pathogenicity-related genes.</title>
        <authorList>
            <person name="Chen Y.T."/>
            <person name="Peng H.L."/>
            <person name="Shia W.C."/>
            <person name="Hsu F.R."/>
            <person name="Ken C.F."/>
            <person name="Tsao Y.M."/>
            <person name="Chen C.H."/>
            <person name="Liu C.E."/>
            <person name="Hsieh M.F."/>
            <person name="Chen H.C."/>
            <person name="Tang C.Y."/>
            <person name="Ku T.H."/>
        </authorList>
    </citation>
    <scope>NUCLEOTIDE SEQUENCE [LARGE SCALE GENOMIC DNA]</scope>
    <source>
        <strain evidence="1 2">KT</strain>
    </source>
</reference>
<sequence>MISLRNKAGRVLYGKVSNTERMWRNVRRYAVQNTPADISGVVRHG</sequence>
<protein>
    <submittedName>
        <fullName evidence="1">Uncharacterized protein</fullName>
    </submittedName>
</protein>
<dbReference type="EMBL" id="CP004345">
    <property type="protein sequence ID" value="AGG30878.1"/>
    <property type="molecule type" value="Genomic_DNA"/>
</dbReference>
<dbReference type="KEGG" id="mmk:MU9_1832"/>